<dbReference type="Gene3D" id="1.10.8.10">
    <property type="entry name" value="DNA helicase RuvA subunit, C-terminal domain"/>
    <property type="match status" value="1"/>
</dbReference>
<dbReference type="InterPro" id="IPR001816">
    <property type="entry name" value="Transl_elong_EFTs/EF1B"/>
</dbReference>
<evidence type="ECO:0000256" key="5">
    <source>
        <dbReference type="HAMAP-Rule" id="MF_00050"/>
    </source>
</evidence>
<comment type="caution">
    <text evidence="7">The sequence shown here is derived from an EMBL/GenBank/DDBJ whole genome shotgun (WGS) entry which is preliminary data.</text>
</comment>
<evidence type="ECO:0000259" key="6">
    <source>
        <dbReference type="Pfam" id="PF00889"/>
    </source>
</evidence>
<dbReference type="Gene3D" id="3.30.479.20">
    <property type="entry name" value="Elongation factor Ts, dimerisation domain"/>
    <property type="match status" value="2"/>
</dbReference>
<organism evidence="7 8">
    <name type="scientific">Aerophobetes bacterium</name>
    <dbReference type="NCBI Taxonomy" id="2030807"/>
    <lineage>
        <taxon>Bacteria</taxon>
        <taxon>Candidatus Aerophobota</taxon>
    </lineage>
</organism>
<dbReference type="EMBL" id="NVUK01000012">
    <property type="protein sequence ID" value="PCI77831.1"/>
    <property type="molecule type" value="Genomic_DNA"/>
</dbReference>
<dbReference type="InterPro" id="IPR036402">
    <property type="entry name" value="EF-Ts_dimer_sf"/>
</dbReference>
<dbReference type="InterPro" id="IPR014039">
    <property type="entry name" value="Transl_elong_EFTs/EF1B_dimer"/>
</dbReference>
<dbReference type="FunFam" id="1.10.8.10:FF:000001">
    <property type="entry name" value="Elongation factor Ts"/>
    <property type="match status" value="1"/>
</dbReference>
<reference evidence="8" key="1">
    <citation type="submission" date="2017-08" db="EMBL/GenBank/DDBJ databases">
        <title>A dynamic microbial community with high functional redundancy inhabits the cold, oxic subseafloor aquifer.</title>
        <authorList>
            <person name="Tully B.J."/>
            <person name="Wheat C.G."/>
            <person name="Glazer B.T."/>
            <person name="Huber J.A."/>
        </authorList>
    </citation>
    <scope>NUCLEOTIDE SEQUENCE [LARGE SCALE GENOMIC DNA]</scope>
</reference>
<dbReference type="Pfam" id="PF00889">
    <property type="entry name" value="EF_TS"/>
    <property type="match status" value="1"/>
</dbReference>
<dbReference type="Gene3D" id="1.10.286.20">
    <property type="match status" value="1"/>
</dbReference>
<comment type="function">
    <text evidence="5">Associates with the EF-Tu.GDP complex and induces the exchange of GDP to GTP. It remains bound to the aminoacyl-tRNA.EF-Tu.GTP complex up to the GTP hydrolysis stage on the ribosome.</text>
</comment>
<evidence type="ECO:0000256" key="1">
    <source>
        <dbReference type="ARBA" id="ARBA00005532"/>
    </source>
</evidence>
<keyword evidence="5" id="KW-0963">Cytoplasm</keyword>
<evidence type="ECO:0000313" key="7">
    <source>
        <dbReference type="EMBL" id="PCI77831.1"/>
    </source>
</evidence>
<comment type="similarity">
    <text evidence="1 5">Belongs to the EF-Ts family.</text>
</comment>
<proteinExistence type="inferred from homology"/>
<keyword evidence="3 5" id="KW-0251">Elongation factor</keyword>
<comment type="subcellular location">
    <subcellularLocation>
        <location evidence="5">Cytoplasm</location>
    </subcellularLocation>
</comment>
<evidence type="ECO:0000256" key="3">
    <source>
        <dbReference type="ARBA" id="ARBA00022768"/>
    </source>
</evidence>
<dbReference type="SUPFAM" id="SSF46934">
    <property type="entry name" value="UBA-like"/>
    <property type="match status" value="1"/>
</dbReference>
<accession>A0A2A4X696</accession>
<dbReference type="GO" id="GO:0005737">
    <property type="term" value="C:cytoplasm"/>
    <property type="evidence" value="ECO:0007669"/>
    <property type="project" value="UniProtKB-SubCell"/>
</dbReference>
<dbReference type="AlphaFoldDB" id="A0A2A4X696"/>
<sequence>MGESISAQMVMQLRKRTGVGMSKCKEALVSTNGDMEEAIIFLRKKGMASAVKKESREAKEGMVVFAEDANNVVLLEVNAETDYVVQNAKFQAFTKNLVEEALLAKPASVESFLSGKYSKNPTLTVDEYRSDEVLSMGENIQVRRLELLEKKEGESIGVYSHMGGKIVTLVCLKGSSDKVNAAKDVAMHVAAESPDYLKADEIASEIKAKEEEVARSQLQGKPANIMDKIITGKMRAFYEQVCLENQKFVKESSMTVKQFVEQTAGLSIAYFRRWQVGQ</sequence>
<evidence type="ECO:0000313" key="8">
    <source>
        <dbReference type="Proteomes" id="UP000218775"/>
    </source>
</evidence>
<protein>
    <recommendedName>
        <fullName evidence="2 5">Elongation factor Ts</fullName>
        <shortName evidence="5">EF-Ts</shortName>
    </recommendedName>
</protein>
<dbReference type="PANTHER" id="PTHR11741:SF0">
    <property type="entry name" value="ELONGATION FACTOR TS, MITOCHONDRIAL"/>
    <property type="match status" value="1"/>
</dbReference>
<dbReference type="SUPFAM" id="SSF54713">
    <property type="entry name" value="Elongation factor Ts (EF-Ts), dimerisation domain"/>
    <property type="match status" value="2"/>
</dbReference>
<dbReference type="InterPro" id="IPR018101">
    <property type="entry name" value="Transl_elong_Ts_CS"/>
</dbReference>
<dbReference type="NCBIfam" id="TIGR00116">
    <property type="entry name" value="tsf"/>
    <property type="match status" value="1"/>
</dbReference>
<dbReference type="PANTHER" id="PTHR11741">
    <property type="entry name" value="ELONGATION FACTOR TS"/>
    <property type="match status" value="1"/>
</dbReference>
<dbReference type="Proteomes" id="UP000218775">
    <property type="component" value="Unassembled WGS sequence"/>
</dbReference>
<dbReference type="PROSITE" id="PS01126">
    <property type="entry name" value="EF_TS_1"/>
    <property type="match status" value="1"/>
</dbReference>
<dbReference type="GO" id="GO:0003746">
    <property type="term" value="F:translation elongation factor activity"/>
    <property type="evidence" value="ECO:0007669"/>
    <property type="project" value="UniProtKB-UniRule"/>
</dbReference>
<dbReference type="HAMAP" id="MF_00050">
    <property type="entry name" value="EF_Ts"/>
    <property type="match status" value="1"/>
</dbReference>
<feature type="domain" description="Translation elongation factor EFTs/EF1B dimerisation" evidence="6">
    <location>
        <begin position="73"/>
        <end position="278"/>
    </location>
</feature>
<evidence type="ECO:0000256" key="2">
    <source>
        <dbReference type="ARBA" id="ARBA00016956"/>
    </source>
</evidence>
<comment type="caution">
    <text evidence="5">Lacks conserved residue(s) required for the propagation of feature annotation.</text>
</comment>
<name>A0A2A4X696_UNCAE</name>
<gene>
    <name evidence="5" type="primary">tsf</name>
    <name evidence="7" type="ORF">COB21_02430</name>
</gene>
<evidence type="ECO:0000256" key="4">
    <source>
        <dbReference type="ARBA" id="ARBA00022917"/>
    </source>
</evidence>
<dbReference type="InterPro" id="IPR009060">
    <property type="entry name" value="UBA-like_sf"/>
</dbReference>
<dbReference type="CDD" id="cd14275">
    <property type="entry name" value="UBA_EF-Ts"/>
    <property type="match status" value="1"/>
</dbReference>
<keyword evidence="4 5" id="KW-0648">Protein biosynthesis</keyword>